<dbReference type="CDD" id="cd07805">
    <property type="entry name" value="ASKHA_NBD_FGGY_CvXK-like"/>
    <property type="match status" value="1"/>
</dbReference>
<dbReference type="Pfam" id="PF02782">
    <property type="entry name" value="FGGY_C"/>
    <property type="match status" value="1"/>
</dbReference>
<accession>A0A1I4JQB6</accession>
<evidence type="ECO:0000256" key="3">
    <source>
        <dbReference type="ARBA" id="ARBA00022777"/>
    </source>
</evidence>
<dbReference type="InterPro" id="IPR000577">
    <property type="entry name" value="Carb_kinase_FGGY"/>
</dbReference>
<organism evidence="6 7">
    <name type="scientific">Shimia aestuarii</name>
    <dbReference type="NCBI Taxonomy" id="254406"/>
    <lineage>
        <taxon>Bacteria</taxon>
        <taxon>Pseudomonadati</taxon>
        <taxon>Pseudomonadota</taxon>
        <taxon>Alphaproteobacteria</taxon>
        <taxon>Rhodobacterales</taxon>
        <taxon>Roseobacteraceae</taxon>
    </lineage>
</organism>
<dbReference type="RefSeq" id="WP_165610005.1">
    <property type="nucleotide sequence ID" value="NZ_FOTQ01000001.1"/>
</dbReference>
<dbReference type="PIRSF" id="PIRSF000538">
    <property type="entry name" value="GlpK"/>
    <property type="match status" value="1"/>
</dbReference>
<keyword evidence="7" id="KW-1185">Reference proteome</keyword>
<name>A0A1I4JQB6_9RHOB</name>
<dbReference type="InterPro" id="IPR018484">
    <property type="entry name" value="FGGY_N"/>
</dbReference>
<evidence type="ECO:0000259" key="4">
    <source>
        <dbReference type="Pfam" id="PF00370"/>
    </source>
</evidence>
<evidence type="ECO:0000256" key="1">
    <source>
        <dbReference type="ARBA" id="ARBA00009156"/>
    </source>
</evidence>
<dbReference type="Pfam" id="PF00370">
    <property type="entry name" value="FGGY_N"/>
    <property type="match status" value="1"/>
</dbReference>
<dbReference type="Proteomes" id="UP000199144">
    <property type="component" value="Unassembled WGS sequence"/>
</dbReference>
<proteinExistence type="inferred from homology"/>
<dbReference type="PANTHER" id="PTHR43095">
    <property type="entry name" value="SUGAR KINASE"/>
    <property type="match status" value="1"/>
</dbReference>
<evidence type="ECO:0000313" key="7">
    <source>
        <dbReference type="Proteomes" id="UP000199144"/>
    </source>
</evidence>
<evidence type="ECO:0000259" key="5">
    <source>
        <dbReference type="Pfam" id="PF02782"/>
    </source>
</evidence>
<dbReference type="STRING" id="254406.SAMN04488042_1011109"/>
<feature type="domain" description="Carbohydrate kinase FGGY C-terminal" evidence="5">
    <location>
        <begin position="333"/>
        <end position="477"/>
    </location>
</feature>
<dbReference type="AlphaFoldDB" id="A0A1I4JQB6"/>
<sequence>MPDRTAPPRTFFGGGQASIGNDILANGDLVISADFGTSGVKVGVVDSDLNILARVTETYPLALGGNGFAEQNPEDWWAGFTRAVAALHRELPDLRKRVGAIVFCSQVCSVICADENGTPLRPCLTWMDKRGAAVGNKLIGGFPSVHGYRADKGLIWLALANGAPAKNGMDPTAKFVWVRENEPEIWARTRWLLDARDWLVARATGEITSCAESANLTWVMDTRRGREGWSERLCKMVGVPIERMPPIVQGEACVGGLTKKAAGELGLDRDVDVLGGTIDVTAAALGAGEVEDGALHISVATSAWIAGFFPGRRLSVPHAFATITSGLDYRPLLIASQENAGSAMQWVVENTGGDMQDALQTMGPLMADDPMFLPWMTGERVPVDDRRLRGTFHGLGLHHDTDALRRAAVEGVVQNLRWAFGLVSRQRGADRRGPVSLVGGAAATPAFAQMLADALDREVRVGEARHAGMLGAATLAAPVMGWADSATQAAARLGQRANAIYTPDPVRVDLMALRAERLNRIRPDIVRSYRRNGGHGDEQGTFEP</sequence>
<dbReference type="SUPFAM" id="SSF53067">
    <property type="entry name" value="Actin-like ATPase domain"/>
    <property type="match status" value="2"/>
</dbReference>
<evidence type="ECO:0000313" key="6">
    <source>
        <dbReference type="EMBL" id="SFL68306.1"/>
    </source>
</evidence>
<comment type="similarity">
    <text evidence="1">Belongs to the FGGY kinase family.</text>
</comment>
<evidence type="ECO:0000256" key="2">
    <source>
        <dbReference type="ARBA" id="ARBA00022679"/>
    </source>
</evidence>
<keyword evidence="2" id="KW-0808">Transferase</keyword>
<dbReference type="InterPro" id="IPR043129">
    <property type="entry name" value="ATPase_NBD"/>
</dbReference>
<feature type="domain" description="Carbohydrate kinase FGGY N-terminal" evidence="4">
    <location>
        <begin position="30"/>
        <end position="286"/>
    </location>
</feature>
<gene>
    <name evidence="6" type="ORF">SAMN04488042_1011109</name>
</gene>
<protein>
    <submittedName>
        <fullName evidence="6">Xylulokinase</fullName>
    </submittedName>
</protein>
<dbReference type="Gene3D" id="3.30.420.40">
    <property type="match status" value="2"/>
</dbReference>
<dbReference type="InterPro" id="IPR050406">
    <property type="entry name" value="FGGY_Carb_Kinase"/>
</dbReference>
<reference evidence="6 7" key="1">
    <citation type="submission" date="2016-10" db="EMBL/GenBank/DDBJ databases">
        <authorList>
            <person name="de Groot N.N."/>
        </authorList>
    </citation>
    <scope>NUCLEOTIDE SEQUENCE [LARGE SCALE GENOMIC DNA]</scope>
    <source>
        <strain evidence="6 7">DSM 15283</strain>
    </source>
</reference>
<dbReference type="GO" id="GO:0016301">
    <property type="term" value="F:kinase activity"/>
    <property type="evidence" value="ECO:0007669"/>
    <property type="project" value="UniProtKB-KW"/>
</dbReference>
<dbReference type="InterPro" id="IPR018485">
    <property type="entry name" value="FGGY_C"/>
</dbReference>
<dbReference type="EMBL" id="FOTQ01000001">
    <property type="protein sequence ID" value="SFL68306.1"/>
    <property type="molecule type" value="Genomic_DNA"/>
</dbReference>
<keyword evidence="3 6" id="KW-0418">Kinase</keyword>
<dbReference type="GO" id="GO:0005975">
    <property type="term" value="P:carbohydrate metabolic process"/>
    <property type="evidence" value="ECO:0007669"/>
    <property type="project" value="InterPro"/>
</dbReference>